<dbReference type="PANTHER" id="PTHR43877">
    <property type="entry name" value="AMINOALKYLPHOSPHONATE N-ACETYLTRANSFERASE-RELATED-RELATED"/>
    <property type="match status" value="1"/>
</dbReference>
<proteinExistence type="predicted"/>
<dbReference type="PANTHER" id="PTHR43877:SF6">
    <property type="entry name" value="GCN5-RELATED N-ACETYLTRANSFERASE"/>
    <property type="match status" value="1"/>
</dbReference>
<keyword evidence="5" id="KW-1185">Reference proteome</keyword>
<keyword evidence="2 4" id="KW-0012">Acyltransferase</keyword>
<comment type="caution">
    <text evidence="4">The sequence shown here is derived from an EMBL/GenBank/DDBJ whole genome shotgun (WGS) entry which is preliminary data.</text>
</comment>
<evidence type="ECO:0000259" key="3">
    <source>
        <dbReference type="PROSITE" id="PS51186"/>
    </source>
</evidence>
<evidence type="ECO:0000313" key="4">
    <source>
        <dbReference type="EMBL" id="MFC4426615.1"/>
    </source>
</evidence>
<evidence type="ECO:0000313" key="5">
    <source>
        <dbReference type="Proteomes" id="UP001595998"/>
    </source>
</evidence>
<dbReference type="Pfam" id="PF00583">
    <property type="entry name" value="Acetyltransf_1"/>
    <property type="match status" value="2"/>
</dbReference>
<evidence type="ECO:0000256" key="1">
    <source>
        <dbReference type="ARBA" id="ARBA00022679"/>
    </source>
</evidence>
<dbReference type="InterPro" id="IPR000182">
    <property type="entry name" value="GNAT_dom"/>
</dbReference>
<dbReference type="EMBL" id="JBHSEH010000009">
    <property type="protein sequence ID" value="MFC4426615.1"/>
    <property type="molecule type" value="Genomic_DNA"/>
</dbReference>
<dbReference type="PROSITE" id="PS51186">
    <property type="entry name" value="GNAT"/>
    <property type="match status" value="2"/>
</dbReference>
<dbReference type="Gene3D" id="3.40.630.30">
    <property type="match status" value="1"/>
</dbReference>
<dbReference type="GO" id="GO:0016746">
    <property type="term" value="F:acyltransferase activity"/>
    <property type="evidence" value="ECO:0007669"/>
    <property type="project" value="UniProtKB-KW"/>
</dbReference>
<sequence length="319" mass="34601">MSLEVRPIREAEWAAAGRVYTAALPHDPISGPELRKRQEEQQDWGYKAGVLVVVDAQGTVIGTASYFQNPGAYHPGRFTLELAVDPSAQGQGSGAALWRALEARLRQEGAEAARVLAREDHPVAPDFLRCRGFVGDKRYFTSALEVAGFDEAPYQGLLERLAQQGIQIRSLADLRGVGLPELETRLHALMNDVRADVPRAEPATPLSFQVFKEAVLGDPGLLPTAYLVAEHQGQFVGQTVLFRSEASGDLMTGLTGVTRAWRGQGVATALKVRAILAARELGATLIRTDNASDNAPMLAINDRLGFVRNPASVSYMLQF</sequence>
<dbReference type="SUPFAM" id="SSF55729">
    <property type="entry name" value="Acyl-CoA N-acyltransferases (Nat)"/>
    <property type="match status" value="2"/>
</dbReference>
<keyword evidence="1 4" id="KW-0808">Transferase</keyword>
<reference evidence="5" key="1">
    <citation type="journal article" date="2019" name="Int. J. Syst. Evol. Microbiol.">
        <title>The Global Catalogue of Microorganisms (GCM) 10K type strain sequencing project: providing services to taxonomists for standard genome sequencing and annotation.</title>
        <authorList>
            <consortium name="The Broad Institute Genomics Platform"/>
            <consortium name="The Broad Institute Genome Sequencing Center for Infectious Disease"/>
            <person name="Wu L."/>
            <person name="Ma J."/>
        </authorList>
    </citation>
    <scope>NUCLEOTIDE SEQUENCE [LARGE SCALE GENOMIC DNA]</scope>
    <source>
        <strain evidence="5">CCUG 56029</strain>
    </source>
</reference>
<dbReference type="InterPro" id="IPR016181">
    <property type="entry name" value="Acyl_CoA_acyltransferase"/>
</dbReference>
<name>A0ABV8XQU5_9DEIO</name>
<dbReference type="CDD" id="cd04301">
    <property type="entry name" value="NAT_SF"/>
    <property type="match status" value="2"/>
</dbReference>
<dbReference type="RefSeq" id="WP_380039266.1">
    <property type="nucleotide sequence ID" value="NZ_JBHSEH010000009.1"/>
</dbReference>
<feature type="domain" description="N-acetyltransferase" evidence="3">
    <location>
        <begin position="3"/>
        <end position="156"/>
    </location>
</feature>
<feature type="domain" description="N-acetyltransferase" evidence="3">
    <location>
        <begin position="177"/>
        <end position="319"/>
    </location>
</feature>
<accession>A0ABV8XQU5</accession>
<dbReference type="InterPro" id="IPR050832">
    <property type="entry name" value="Bact_Acetyltransf"/>
</dbReference>
<protein>
    <submittedName>
        <fullName evidence="4">GNAT family N-acetyltransferase</fullName>
        <ecNumber evidence="4">2.3.1.-</ecNumber>
    </submittedName>
</protein>
<gene>
    <name evidence="4" type="ORF">ACFOZ9_10350</name>
</gene>
<dbReference type="EC" id="2.3.1.-" evidence="4"/>
<dbReference type="Proteomes" id="UP001595998">
    <property type="component" value="Unassembled WGS sequence"/>
</dbReference>
<evidence type="ECO:0000256" key="2">
    <source>
        <dbReference type="ARBA" id="ARBA00023315"/>
    </source>
</evidence>
<organism evidence="4 5">
    <name type="scientific">Deinococcus navajonensis</name>
    <dbReference type="NCBI Taxonomy" id="309884"/>
    <lineage>
        <taxon>Bacteria</taxon>
        <taxon>Thermotogati</taxon>
        <taxon>Deinococcota</taxon>
        <taxon>Deinococci</taxon>
        <taxon>Deinococcales</taxon>
        <taxon>Deinococcaceae</taxon>
        <taxon>Deinococcus</taxon>
    </lineage>
</organism>